<name>A0A4R3RC05_9HYPH</name>
<evidence type="ECO:0000313" key="1">
    <source>
        <dbReference type="EMBL" id="TCU30822.1"/>
    </source>
</evidence>
<proteinExistence type="predicted"/>
<sequence length="71" mass="7882">MHVGQRHLQQREVRSTLLPIDARGGDQTIMRVNAIELAFCQRRGVALALKLPFSASAQGFIDLLLCLPSPR</sequence>
<organism evidence="1 2">
    <name type="scientific">Rhizobium azibense</name>
    <dbReference type="NCBI Taxonomy" id="1136135"/>
    <lineage>
        <taxon>Bacteria</taxon>
        <taxon>Pseudomonadati</taxon>
        <taxon>Pseudomonadota</taxon>
        <taxon>Alphaproteobacteria</taxon>
        <taxon>Hyphomicrobiales</taxon>
        <taxon>Rhizobiaceae</taxon>
        <taxon>Rhizobium/Agrobacterium group</taxon>
        <taxon>Rhizobium</taxon>
    </lineage>
</organism>
<dbReference type="Proteomes" id="UP000295547">
    <property type="component" value="Unassembled WGS sequence"/>
</dbReference>
<dbReference type="EMBL" id="SMBJ01000001">
    <property type="protein sequence ID" value="TCU30822.1"/>
    <property type="molecule type" value="Genomic_DNA"/>
</dbReference>
<dbReference type="AlphaFoldDB" id="A0A4R3RC05"/>
<evidence type="ECO:0000313" key="2">
    <source>
        <dbReference type="Proteomes" id="UP000295547"/>
    </source>
</evidence>
<comment type="caution">
    <text evidence="1">The sequence shown here is derived from an EMBL/GenBank/DDBJ whole genome shotgun (WGS) entry which is preliminary data.</text>
</comment>
<accession>A0A4R3RC05</accession>
<reference evidence="1 2" key="1">
    <citation type="submission" date="2019-03" db="EMBL/GenBank/DDBJ databases">
        <title>Genomic Encyclopedia of Type Strains, Phase IV (KMG-V): Genome sequencing to study the core and pangenomes of soil and plant-associated prokaryotes.</title>
        <authorList>
            <person name="Whitman W."/>
        </authorList>
    </citation>
    <scope>NUCLEOTIDE SEQUENCE [LARGE SCALE GENOMIC DNA]</scope>
    <source>
        <strain evidence="1 2">Gr42</strain>
    </source>
</reference>
<protein>
    <submittedName>
        <fullName evidence="1">Uncharacterized protein</fullName>
    </submittedName>
</protein>
<keyword evidence="2" id="KW-1185">Reference proteome</keyword>
<gene>
    <name evidence="1" type="ORF">EV130_101397</name>
</gene>